<organism evidence="2 3">
    <name type="scientific">Ceratitis capitata</name>
    <name type="common">Mediterranean fruit fly</name>
    <name type="synonym">Tephritis capitata</name>
    <dbReference type="NCBI Taxonomy" id="7213"/>
    <lineage>
        <taxon>Eukaryota</taxon>
        <taxon>Metazoa</taxon>
        <taxon>Ecdysozoa</taxon>
        <taxon>Arthropoda</taxon>
        <taxon>Hexapoda</taxon>
        <taxon>Insecta</taxon>
        <taxon>Pterygota</taxon>
        <taxon>Neoptera</taxon>
        <taxon>Endopterygota</taxon>
        <taxon>Diptera</taxon>
        <taxon>Brachycera</taxon>
        <taxon>Muscomorpha</taxon>
        <taxon>Tephritoidea</taxon>
        <taxon>Tephritidae</taxon>
        <taxon>Ceratitis</taxon>
        <taxon>Ceratitis</taxon>
    </lineage>
</organism>
<evidence type="ECO:0000313" key="3">
    <source>
        <dbReference type="Proteomes" id="UP000606786"/>
    </source>
</evidence>
<evidence type="ECO:0000313" key="2">
    <source>
        <dbReference type="EMBL" id="CAD7015485.1"/>
    </source>
</evidence>
<dbReference type="Proteomes" id="UP000606786">
    <property type="component" value="Unassembled WGS sequence"/>
</dbReference>
<evidence type="ECO:0000256" key="1">
    <source>
        <dbReference type="SAM" id="MobiDB-lite"/>
    </source>
</evidence>
<dbReference type="AlphaFoldDB" id="A0A811VHY1"/>
<reference evidence="2" key="1">
    <citation type="submission" date="2020-11" db="EMBL/GenBank/DDBJ databases">
        <authorList>
            <person name="Whitehead M."/>
        </authorList>
    </citation>
    <scope>NUCLEOTIDE SEQUENCE</scope>
    <source>
        <strain evidence="2">EGII</strain>
    </source>
</reference>
<feature type="compositionally biased region" description="Basic and acidic residues" evidence="1">
    <location>
        <begin position="69"/>
        <end position="79"/>
    </location>
</feature>
<sequence>MWRCSGGRAGVSRPESVRRLAAQVQHAPRREVRPVGPTCRAERKEAKPKALRRPGANRLRLRPYQPEGARSRLISEAKQGRACPSPPAGRGSGWPGPPDSRCRPGLPPRAPASPSAFAFGFQDTRRPAVPSPSGAPLACLRQSRGLHGLQPEPQPRPTPPASQAIAHAHVARTRDTADAQTGHLSCSLIPWVYLCLGVGLLNHTLLPLLVPSGTSIFFSIPLYPCPFLLTVEESSLCSTSSPALVIDRHRSEAQSDSCEVVPPWSLELSLSNH</sequence>
<accession>A0A811VHY1</accession>
<name>A0A811VHY1_CERCA</name>
<gene>
    <name evidence="2" type="ORF">CCAP1982_LOCUS23424</name>
</gene>
<keyword evidence="3" id="KW-1185">Reference proteome</keyword>
<protein>
    <submittedName>
        <fullName evidence="2">(Mediterranean fruit fly) hypothetical protein</fullName>
    </submittedName>
</protein>
<feature type="region of interest" description="Disordered" evidence="1">
    <location>
        <begin position="1"/>
        <end position="116"/>
    </location>
</feature>
<dbReference type="EMBL" id="CAJHJT010000056">
    <property type="protein sequence ID" value="CAD7015485.1"/>
    <property type="molecule type" value="Genomic_DNA"/>
</dbReference>
<comment type="caution">
    <text evidence="2">The sequence shown here is derived from an EMBL/GenBank/DDBJ whole genome shotgun (WGS) entry which is preliminary data.</text>
</comment>
<proteinExistence type="predicted"/>